<sequence length="391" mass="45191">MNLAPYAVQEKTARGRFYPETEAQGRNPWQRDRDRVIHSTAFRVLQYKTQVFINHEGDFFRTRLTHSLEVAQIACSVARALKLNVDLTECLALAHDLGHSPFGHAGERALAKMMQDYNGFSHNDQSLRQVTLLEQQYIAFNGLNLTWESLEGLAKHNGPVDNPDPYLERINRSYPLDLFNYASAEAQIASISDDIAYHSHDLDDGLRAGLIEFKDLEDLPVVGEALYEARKQMEQCKFKDSLQKRLRYEVIRRVIDCLVRDLKKQTADNLSGLNPKTPEDIRNCTYGIVQFSPKIMEGNQKIRKFLYQNLYSHWRVNRMSRKGELLVQHLFEILSENVDLLPKKWQIRALEAGKRKQKSGILRVITDYIAGMTDRYAIEEYQRLTDLSILS</sequence>
<evidence type="ECO:0000313" key="5">
    <source>
        <dbReference type="Proteomes" id="UP000247565"/>
    </source>
</evidence>
<dbReference type="PANTHER" id="PTHR11373">
    <property type="entry name" value="DEOXYNUCLEOSIDE TRIPHOSPHATE TRIPHOSPHOHYDROLASE"/>
    <property type="match status" value="1"/>
</dbReference>
<dbReference type="PROSITE" id="PS51831">
    <property type="entry name" value="HD"/>
    <property type="match status" value="1"/>
</dbReference>
<gene>
    <name evidence="4" type="ORF">DK869_07265</name>
</gene>
<dbReference type="GeneID" id="83702228"/>
<comment type="similarity">
    <text evidence="2">Belongs to the dGTPase family. Type 2 subfamily.</text>
</comment>
<dbReference type="OrthoDB" id="9803619at2"/>
<dbReference type="HAMAP" id="MF_01212">
    <property type="entry name" value="dGTPase_type2"/>
    <property type="match status" value="1"/>
</dbReference>
<organism evidence="4 5">
    <name type="scientific">Commensalibacter melissae</name>
    <dbReference type="NCBI Taxonomy" id="2070537"/>
    <lineage>
        <taxon>Bacteria</taxon>
        <taxon>Pseudomonadati</taxon>
        <taxon>Pseudomonadota</taxon>
        <taxon>Alphaproteobacteria</taxon>
        <taxon>Acetobacterales</taxon>
        <taxon>Acetobacteraceae</taxon>
    </lineage>
</organism>
<proteinExistence type="inferred from homology"/>
<keyword evidence="5" id="KW-1185">Reference proteome</keyword>
<dbReference type="PANTHER" id="PTHR11373:SF43">
    <property type="entry name" value="DEOXYGUANOSINETRIPHOSPHATE TRIPHOSPHOHYDROLASE-LIKE PROTEIN"/>
    <property type="match status" value="1"/>
</dbReference>
<dbReference type="InterPro" id="IPR006261">
    <property type="entry name" value="dGTPase"/>
</dbReference>
<dbReference type="SMART" id="SM00471">
    <property type="entry name" value="HDc"/>
    <property type="match status" value="1"/>
</dbReference>
<dbReference type="GO" id="GO:0008832">
    <property type="term" value="F:dGTPase activity"/>
    <property type="evidence" value="ECO:0007669"/>
    <property type="project" value="TreeGrafter"/>
</dbReference>
<dbReference type="InterPro" id="IPR023023">
    <property type="entry name" value="dNTPase_2"/>
</dbReference>
<keyword evidence="1 2" id="KW-0378">Hydrolase</keyword>
<protein>
    <recommendedName>
        <fullName evidence="2">Deoxyguanosinetriphosphate triphosphohydrolase-like protein</fullName>
    </recommendedName>
</protein>
<name>A0A318MXB5_9PROT</name>
<dbReference type="InterPro" id="IPR006674">
    <property type="entry name" value="HD_domain"/>
</dbReference>
<dbReference type="AlphaFoldDB" id="A0A318MXB5"/>
<evidence type="ECO:0000313" key="4">
    <source>
        <dbReference type="EMBL" id="PXY99737.1"/>
    </source>
</evidence>
<dbReference type="Gene3D" id="1.10.3210.10">
    <property type="entry name" value="Hypothetical protein af1432"/>
    <property type="match status" value="1"/>
</dbReference>
<dbReference type="Proteomes" id="UP000247565">
    <property type="component" value="Unassembled WGS sequence"/>
</dbReference>
<dbReference type="CDD" id="cd00077">
    <property type="entry name" value="HDc"/>
    <property type="match status" value="1"/>
</dbReference>
<dbReference type="Pfam" id="PF13286">
    <property type="entry name" value="HD_assoc"/>
    <property type="match status" value="1"/>
</dbReference>
<dbReference type="RefSeq" id="WP_110439357.1">
    <property type="nucleotide sequence ID" value="NZ_CP033087.1"/>
</dbReference>
<dbReference type="NCBIfam" id="NF002326">
    <property type="entry name" value="PRK01286.1-1"/>
    <property type="match status" value="1"/>
</dbReference>
<dbReference type="EMBL" id="QGLT01000004">
    <property type="protein sequence ID" value="PXY99737.1"/>
    <property type="molecule type" value="Genomic_DNA"/>
</dbReference>
<dbReference type="InterPro" id="IPR050135">
    <property type="entry name" value="dGTPase-like"/>
</dbReference>
<dbReference type="GO" id="GO:0006203">
    <property type="term" value="P:dGTP catabolic process"/>
    <property type="evidence" value="ECO:0007669"/>
    <property type="project" value="TreeGrafter"/>
</dbReference>
<reference evidence="4 5" key="1">
    <citation type="submission" date="2018-05" db="EMBL/GenBank/DDBJ databases">
        <title>Reference genomes for bee gut microbiota database.</title>
        <authorList>
            <person name="Ellegaard K.M."/>
        </authorList>
    </citation>
    <scope>NUCLEOTIDE SEQUENCE [LARGE SCALE GENOMIC DNA]</scope>
    <source>
        <strain evidence="4 5">ESL0284</strain>
    </source>
</reference>
<evidence type="ECO:0000256" key="1">
    <source>
        <dbReference type="ARBA" id="ARBA00022801"/>
    </source>
</evidence>
<feature type="domain" description="HD" evidence="3">
    <location>
        <begin position="63"/>
        <end position="198"/>
    </location>
</feature>
<accession>A0A318MXB5</accession>
<dbReference type="InterPro" id="IPR003607">
    <property type="entry name" value="HD/PDEase_dom"/>
</dbReference>
<evidence type="ECO:0000259" key="3">
    <source>
        <dbReference type="PROSITE" id="PS51831"/>
    </source>
</evidence>
<dbReference type="SUPFAM" id="SSF109604">
    <property type="entry name" value="HD-domain/PDEase-like"/>
    <property type="match status" value="1"/>
</dbReference>
<dbReference type="Pfam" id="PF01966">
    <property type="entry name" value="HD"/>
    <property type="match status" value="1"/>
</dbReference>
<evidence type="ECO:0000256" key="2">
    <source>
        <dbReference type="HAMAP-Rule" id="MF_01212"/>
    </source>
</evidence>
<dbReference type="NCBIfam" id="TIGR01353">
    <property type="entry name" value="dGTP_triPase"/>
    <property type="match status" value="1"/>
</dbReference>
<dbReference type="InterPro" id="IPR026875">
    <property type="entry name" value="PHydrolase_assoc_dom"/>
</dbReference>
<comment type="caution">
    <text evidence="4">The sequence shown here is derived from an EMBL/GenBank/DDBJ whole genome shotgun (WGS) entry which is preliminary data.</text>
</comment>